<sequence length="350" mass="38482">MESTPDSSNHPIERVLASMSAAPAEGSNEESTETPVSQSTQNTGSPDSMDTVASELQKAVAEPTVTIEHGQAPAPFMFGFEPSPKHQDQVQAFDQLMGMSAVVRMFAAINTVGGRGSRKQSKPYSLSKPTEYVAAFNEGTDAVMKALTVGPLVEFYDTSIGGSVQKESFFLKRTELHPLVLQRIFSGLACVSEDHMKDLDQVLTGFVSALKTYTCDPTSEQPTLKHIVLINYIRATDLTSGGGIFRVEAFTRRVYITLKSQEWATALEKPGFLRRNEKIKFSMETTITEMQLNCPKYEASKAKYEQVLKLMVGDHGDLDKVVEKGGLKGFGRETCLVLSVDDDENEDQRT</sequence>
<evidence type="ECO:0000313" key="3">
    <source>
        <dbReference type="Proteomes" id="UP000567885"/>
    </source>
</evidence>
<organism evidence="2 3">
    <name type="scientific">Fusarium heterosporum</name>
    <dbReference type="NCBI Taxonomy" id="42747"/>
    <lineage>
        <taxon>Eukaryota</taxon>
        <taxon>Fungi</taxon>
        <taxon>Dikarya</taxon>
        <taxon>Ascomycota</taxon>
        <taxon>Pezizomycotina</taxon>
        <taxon>Sordariomycetes</taxon>
        <taxon>Hypocreomycetidae</taxon>
        <taxon>Hypocreales</taxon>
        <taxon>Nectriaceae</taxon>
        <taxon>Fusarium</taxon>
        <taxon>Fusarium heterosporum species complex</taxon>
    </lineage>
</organism>
<feature type="compositionally biased region" description="Polar residues" evidence="1">
    <location>
        <begin position="1"/>
        <end position="10"/>
    </location>
</feature>
<evidence type="ECO:0000313" key="2">
    <source>
        <dbReference type="EMBL" id="KAF5667166.1"/>
    </source>
</evidence>
<dbReference type="OrthoDB" id="5242555at2759"/>
<keyword evidence="3" id="KW-1185">Reference proteome</keyword>
<dbReference type="AlphaFoldDB" id="A0A8H5T9N0"/>
<feature type="region of interest" description="Disordered" evidence="1">
    <location>
        <begin position="1"/>
        <end position="55"/>
    </location>
</feature>
<comment type="caution">
    <text evidence="2">The sequence shown here is derived from an EMBL/GenBank/DDBJ whole genome shotgun (WGS) entry which is preliminary data.</text>
</comment>
<evidence type="ECO:0000256" key="1">
    <source>
        <dbReference type="SAM" id="MobiDB-lite"/>
    </source>
</evidence>
<gene>
    <name evidence="2" type="ORF">FHETE_5869</name>
</gene>
<dbReference type="EMBL" id="JAAGWQ010000103">
    <property type="protein sequence ID" value="KAF5667166.1"/>
    <property type="molecule type" value="Genomic_DNA"/>
</dbReference>
<dbReference type="Proteomes" id="UP000567885">
    <property type="component" value="Unassembled WGS sequence"/>
</dbReference>
<name>A0A8H5T9N0_FUSHE</name>
<proteinExistence type="predicted"/>
<feature type="compositionally biased region" description="Polar residues" evidence="1">
    <location>
        <begin position="33"/>
        <end position="48"/>
    </location>
</feature>
<protein>
    <submittedName>
        <fullName evidence="2">Uncharacterized protein</fullName>
    </submittedName>
</protein>
<accession>A0A8H5T9N0</accession>
<reference evidence="2 3" key="1">
    <citation type="submission" date="2020-05" db="EMBL/GenBank/DDBJ databases">
        <title>Identification and distribution of gene clusters putatively required for synthesis of sphingolipid metabolism inhibitors in phylogenetically diverse species of the filamentous fungus Fusarium.</title>
        <authorList>
            <person name="Kim H.-S."/>
            <person name="Busman M."/>
            <person name="Brown D.W."/>
            <person name="Divon H."/>
            <person name="Uhlig S."/>
            <person name="Proctor R.H."/>
        </authorList>
    </citation>
    <scope>NUCLEOTIDE SEQUENCE [LARGE SCALE GENOMIC DNA]</scope>
    <source>
        <strain evidence="2 3">NRRL 20693</strain>
    </source>
</reference>